<keyword evidence="1" id="KW-0732">Signal</keyword>
<dbReference type="Proteomes" id="UP001290462">
    <property type="component" value="Unassembled WGS sequence"/>
</dbReference>
<dbReference type="InterPro" id="IPR027994">
    <property type="entry name" value="WxL_dom"/>
</dbReference>
<sequence>MKTTKLVALTILASTGVALFSQTAFAAETNQASELKSNGVIQFKQDRDPDPEGNKGPLRIESIAPINFGIQDISGDTKTYNSIYTEDVKEAGGQYLPLNVVTVDDRGTNEGWQLQVKETRPFSELDTDGTTVKPDGSVLTGSVITLKSATVERPLDKITEPITSRPGNATATTAVNSTGFQTLVSADANQGMGTWQTLFGEKVDAATDAGKAVENSAVTLTIPGDTAKVKDALYQAELTWILLSTPE</sequence>
<dbReference type="AlphaFoldDB" id="A0AAW9JW47"/>
<comment type="caution">
    <text evidence="3">The sequence shown here is derived from an EMBL/GenBank/DDBJ whole genome shotgun (WGS) entry which is preliminary data.</text>
</comment>
<dbReference type="EMBL" id="JAVBVO010000002">
    <property type="protein sequence ID" value="MDZ5757721.1"/>
    <property type="molecule type" value="Genomic_DNA"/>
</dbReference>
<reference evidence="3" key="1">
    <citation type="submission" date="2023-08" db="EMBL/GenBank/DDBJ databases">
        <title>Genomic characterization of piscicolin 126 produced by Carnobacterium maltaromaticum CM22 strain isolated from salmon (Salmo salar).</title>
        <authorList>
            <person name="Gonzalez-Gragera E."/>
            <person name="Garcia-Lopez J.D."/>
            <person name="Teso-Perez C."/>
            <person name="Gimenez-Hernandez I."/>
            <person name="Peralta-Sanchez J.M."/>
            <person name="Valdivia E."/>
            <person name="Montalban-Lopez M."/>
            <person name="Martin-Platero A.M."/>
            <person name="Banos A."/>
            <person name="Martinez-Bueno M."/>
        </authorList>
    </citation>
    <scope>NUCLEOTIDE SEQUENCE</scope>
    <source>
        <strain evidence="3">CM22</strain>
    </source>
</reference>
<feature type="domain" description="WxL" evidence="2">
    <location>
        <begin position="45"/>
        <end position="246"/>
    </location>
</feature>
<protein>
    <submittedName>
        <fullName evidence="3">WxL domain-containing protein</fullName>
    </submittedName>
</protein>
<proteinExistence type="predicted"/>
<name>A0AAW9JW47_CARML</name>
<gene>
    <name evidence="3" type="ORF">RAK27_03535</name>
</gene>
<feature type="signal peptide" evidence="1">
    <location>
        <begin position="1"/>
        <end position="26"/>
    </location>
</feature>
<dbReference type="Pfam" id="PF13731">
    <property type="entry name" value="WxL"/>
    <property type="match status" value="1"/>
</dbReference>
<evidence type="ECO:0000256" key="1">
    <source>
        <dbReference type="SAM" id="SignalP"/>
    </source>
</evidence>
<organism evidence="3 4">
    <name type="scientific">Carnobacterium maltaromaticum</name>
    <name type="common">Carnobacterium piscicola</name>
    <dbReference type="NCBI Taxonomy" id="2751"/>
    <lineage>
        <taxon>Bacteria</taxon>
        <taxon>Bacillati</taxon>
        <taxon>Bacillota</taxon>
        <taxon>Bacilli</taxon>
        <taxon>Lactobacillales</taxon>
        <taxon>Carnobacteriaceae</taxon>
        <taxon>Carnobacterium</taxon>
    </lineage>
</organism>
<accession>A0AAW9JW47</accession>
<feature type="chain" id="PRO_5043734794" evidence="1">
    <location>
        <begin position="27"/>
        <end position="247"/>
    </location>
</feature>
<evidence type="ECO:0000313" key="4">
    <source>
        <dbReference type="Proteomes" id="UP001290462"/>
    </source>
</evidence>
<evidence type="ECO:0000313" key="3">
    <source>
        <dbReference type="EMBL" id="MDZ5757721.1"/>
    </source>
</evidence>
<dbReference type="GeneID" id="83607295"/>
<dbReference type="RefSeq" id="WP_010054870.1">
    <property type="nucleotide sequence ID" value="NZ_CBCPHT010000006.1"/>
</dbReference>
<evidence type="ECO:0000259" key="2">
    <source>
        <dbReference type="Pfam" id="PF13731"/>
    </source>
</evidence>